<sequence length="70" mass="8441">MKDLRRFQEEKENDLRRYMVGEIRHLTLAIQADMVQMEFAQCHIDWARRSQAAWEEAKVEVEAIQPHVEE</sequence>
<dbReference type="Proteomes" id="UP000240883">
    <property type="component" value="Unassembled WGS sequence"/>
</dbReference>
<proteinExistence type="predicted"/>
<dbReference type="AlphaFoldDB" id="A0A2T2P906"/>
<gene>
    <name evidence="1" type="ORF">BS50DRAFT_567014</name>
</gene>
<dbReference type="STRING" id="1448308.A0A2T2P906"/>
<reference evidence="1 2" key="1">
    <citation type="journal article" date="2018" name="Front. Microbiol.">
        <title>Genome-Wide Analysis of Corynespora cassiicola Leaf Fall Disease Putative Effectors.</title>
        <authorList>
            <person name="Lopez D."/>
            <person name="Ribeiro S."/>
            <person name="Label P."/>
            <person name="Fumanal B."/>
            <person name="Venisse J.S."/>
            <person name="Kohler A."/>
            <person name="de Oliveira R.R."/>
            <person name="Labutti K."/>
            <person name="Lipzen A."/>
            <person name="Lail K."/>
            <person name="Bauer D."/>
            <person name="Ohm R.A."/>
            <person name="Barry K.W."/>
            <person name="Spatafora J."/>
            <person name="Grigoriev I.V."/>
            <person name="Martin F.M."/>
            <person name="Pujade-Renaud V."/>
        </authorList>
    </citation>
    <scope>NUCLEOTIDE SEQUENCE [LARGE SCALE GENOMIC DNA]</scope>
    <source>
        <strain evidence="1 2">Philippines</strain>
    </source>
</reference>
<evidence type="ECO:0000313" key="1">
    <source>
        <dbReference type="EMBL" id="PSN74125.1"/>
    </source>
</evidence>
<accession>A0A2T2P906</accession>
<dbReference type="EMBL" id="KZ678128">
    <property type="protein sequence ID" value="PSN74125.1"/>
    <property type="molecule type" value="Genomic_DNA"/>
</dbReference>
<evidence type="ECO:0000313" key="2">
    <source>
        <dbReference type="Proteomes" id="UP000240883"/>
    </source>
</evidence>
<organism evidence="1 2">
    <name type="scientific">Corynespora cassiicola Philippines</name>
    <dbReference type="NCBI Taxonomy" id="1448308"/>
    <lineage>
        <taxon>Eukaryota</taxon>
        <taxon>Fungi</taxon>
        <taxon>Dikarya</taxon>
        <taxon>Ascomycota</taxon>
        <taxon>Pezizomycotina</taxon>
        <taxon>Dothideomycetes</taxon>
        <taxon>Pleosporomycetidae</taxon>
        <taxon>Pleosporales</taxon>
        <taxon>Corynesporascaceae</taxon>
        <taxon>Corynespora</taxon>
    </lineage>
</organism>
<name>A0A2T2P906_CORCC</name>
<keyword evidence="2" id="KW-1185">Reference proteome</keyword>
<protein>
    <submittedName>
        <fullName evidence="1">Uncharacterized protein</fullName>
    </submittedName>
</protein>